<proteinExistence type="inferred from homology"/>
<dbReference type="InterPro" id="IPR009281">
    <property type="entry name" value="TMEM176A/TMEM176B"/>
</dbReference>
<name>A0A8C0W961_CASCN</name>
<dbReference type="GO" id="GO:0016020">
    <property type="term" value="C:membrane"/>
    <property type="evidence" value="ECO:0007669"/>
    <property type="project" value="UniProtKB-SubCell"/>
</dbReference>
<organism evidence="8">
    <name type="scientific">Castor canadensis</name>
    <name type="common">American beaver</name>
    <dbReference type="NCBI Taxonomy" id="51338"/>
    <lineage>
        <taxon>Eukaryota</taxon>
        <taxon>Metazoa</taxon>
        <taxon>Chordata</taxon>
        <taxon>Craniata</taxon>
        <taxon>Vertebrata</taxon>
        <taxon>Euteleostomi</taxon>
        <taxon>Mammalia</taxon>
        <taxon>Eutheria</taxon>
        <taxon>Euarchontoglires</taxon>
        <taxon>Glires</taxon>
        <taxon>Rodentia</taxon>
        <taxon>Castorimorpha</taxon>
        <taxon>Castoridae</taxon>
        <taxon>Castor</taxon>
    </lineage>
</organism>
<evidence type="ECO:0000313" key="8">
    <source>
        <dbReference type="Ensembl" id="ENSCCNP00000006321.1"/>
    </source>
</evidence>
<accession>A0A8C0W961</accession>
<dbReference type="Ensembl" id="ENSCCNT00000008306.1">
    <property type="protein sequence ID" value="ENSCCNP00000006321.1"/>
    <property type="gene ID" value="ENSCCNG00000006685.1"/>
</dbReference>
<comment type="similarity">
    <text evidence="2">Belongs to the TMEM176 family.</text>
</comment>
<evidence type="ECO:0000256" key="1">
    <source>
        <dbReference type="ARBA" id="ARBA00004141"/>
    </source>
</evidence>
<keyword evidence="5 7" id="KW-1133">Transmembrane helix</keyword>
<reference evidence="8" key="1">
    <citation type="submission" date="2023-09" db="UniProtKB">
        <authorList>
            <consortium name="Ensembl"/>
        </authorList>
    </citation>
    <scope>IDENTIFICATION</scope>
</reference>
<keyword evidence="6 7" id="KW-0472">Membrane</keyword>
<evidence type="ECO:0000256" key="7">
    <source>
        <dbReference type="SAM" id="Phobius"/>
    </source>
</evidence>
<evidence type="ECO:0000256" key="4">
    <source>
        <dbReference type="ARBA" id="ARBA00022692"/>
    </source>
</evidence>
<dbReference type="InterPro" id="IPR007237">
    <property type="entry name" value="CD20-like"/>
</dbReference>
<dbReference type="PANTHER" id="PTHR15756:SF6">
    <property type="entry name" value="TRANSMEMBRANE PROTEIN 176A"/>
    <property type="match status" value="1"/>
</dbReference>
<evidence type="ECO:0000256" key="2">
    <source>
        <dbReference type="ARBA" id="ARBA00006022"/>
    </source>
</evidence>
<feature type="transmembrane region" description="Helical" evidence="7">
    <location>
        <begin position="92"/>
        <end position="109"/>
    </location>
</feature>
<feature type="transmembrane region" description="Helical" evidence="7">
    <location>
        <begin position="116"/>
        <end position="141"/>
    </location>
</feature>
<keyword evidence="3" id="KW-0597">Phosphoprotein</keyword>
<comment type="subcellular location">
    <subcellularLocation>
        <location evidence="1">Membrane</location>
        <topology evidence="1">Multi-pass membrane protein</topology>
    </subcellularLocation>
</comment>
<sequence length="236" mass="25663">METADGSEAAPEAPQPTYISIHIHQESGLAKLLLAGCSLLRLPASASGTNTLSNSRLLVASWVVQIALGILSCVLGGFFGIFWSSAPWRTGAPFWTGAVALLAGVTAFFSEKHGGIWWALLRILLGLATLCSAIAAIVVTAHNFCDYYNFRSDFCDDYTSMGWLTKAPSTPDPKEDERLHLCISHLNMLKALFISLQAMVIGVWVLLLLASLVLLVSTAGEGVLLKRKRTRRRCWK</sequence>
<keyword evidence="4 7" id="KW-0812">Transmembrane</keyword>
<evidence type="ECO:0008006" key="9">
    <source>
        <dbReference type="Google" id="ProtNLM"/>
    </source>
</evidence>
<protein>
    <recommendedName>
        <fullName evidence="9">Transmembrane protein 176A</fullName>
    </recommendedName>
</protein>
<evidence type="ECO:0000256" key="5">
    <source>
        <dbReference type="ARBA" id="ARBA00022989"/>
    </source>
</evidence>
<feature type="transmembrane region" description="Helical" evidence="7">
    <location>
        <begin position="198"/>
        <end position="225"/>
    </location>
</feature>
<evidence type="ECO:0000256" key="3">
    <source>
        <dbReference type="ARBA" id="ARBA00022553"/>
    </source>
</evidence>
<feature type="transmembrane region" description="Helical" evidence="7">
    <location>
        <begin position="62"/>
        <end position="86"/>
    </location>
</feature>
<dbReference type="PANTHER" id="PTHR15756">
    <property type="entry name" value="LR8/HCA112"/>
    <property type="match status" value="1"/>
</dbReference>
<gene>
    <name evidence="8" type="primary">Tmem176a</name>
</gene>
<evidence type="ECO:0000256" key="6">
    <source>
        <dbReference type="ARBA" id="ARBA00023136"/>
    </source>
</evidence>
<dbReference type="Pfam" id="PF04103">
    <property type="entry name" value="CD20"/>
    <property type="match status" value="1"/>
</dbReference>
<dbReference type="AlphaFoldDB" id="A0A8C0W961"/>